<dbReference type="Proteomes" id="UP000886520">
    <property type="component" value="Chromosome 18"/>
</dbReference>
<dbReference type="InterPro" id="IPR003690">
    <property type="entry name" value="MTERF"/>
</dbReference>
<dbReference type="Pfam" id="PF02536">
    <property type="entry name" value="mTERF"/>
    <property type="match status" value="1"/>
</dbReference>
<dbReference type="GO" id="GO:0032502">
    <property type="term" value="P:developmental process"/>
    <property type="evidence" value="ECO:0007669"/>
    <property type="project" value="TreeGrafter"/>
</dbReference>
<feature type="region of interest" description="Disordered" evidence="4">
    <location>
        <begin position="113"/>
        <end position="136"/>
    </location>
</feature>
<dbReference type="OrthoDB" id="637682at2759"/>
<dbReference type="GO" id="GO:0003676">
    <property type="term" value="F:nucleic acid binding"/>
    <property type="evidence" value="ECO:0007669"/>
    <property type="project" value="InterPro"/>
</dbReference>
<reference evidence="5" key="1">
    <citation type="submission" date="2021-01" db="EMBL/GenBank/DDBJ databases">
        <title>Adiantum capillus-veneris genome.</title>
        <authorList>
            <person name="Fang Y."/>
            <person name="Liao Q."/>
        </authorList>
    </citation>
    <scope>NUCLEOTIDE SEQUENCE</scope>
    <source>
        <strain evidence="5">H3</strain>
        <tissue evidence="5">Leaf</tissue>
    </source>
</reference>
<keyword evidence="2" id="KW-0804">Transcription</keyword>
<comment type="caution">
    <text evidence="5">The sequence shown here is derived from an EMBL/GenBank/DDBJ whole genome shotgun (WGS) entry which is preliminary data.</text>
</comment>
<evidence type="ECO:0000256" key="1">
    <source>
        <dbReference type="ARBA" id="ARBA00007692"/>
    </source>
</evidence>
<name>A0A9D4UEB5_ADICA</name>
<keyword evidence="2" id="KW-0805">Transcription regulation</keyword>
<protein>
    <submittedName>
        <fullName evidence="5">Uncharacterized protein</fullName>
    </submittedName>
</protein>
<keyword evidence="2" id="KW-0806">Transcription termination</keyword>
<keyword evidence="3" id="KW-0809">Transit peptide</keyword>
<keyword evidence="6" id="KW-1185">Reference proteome</keyword>
<dbReference type="GO" id="GO:0006353">
    <property type="term" value="P:DNA-templated transcription termination"/>
    <property type="evidence" value="ECO:0007669"/>
    <property type="project" value="UniProtKB-KW"/>
</dbReference>
<evidence type="ECO:0000313" key="5">
    <source>
        <dbReference type="EMBL" id="KAI5066305.1"/>
    </source>
</evidence>
<evidence type="ECO:0000256" key="3">
    <source>
        <dbReference type="ARBA" id="ARBA00022946"/>
    </source>
</evidence>
<comment type="similarity">
    <text evidence="1">Belongs to the mTERF family.</text>
</comment>
<gene>
    <name evidence="5" type="ORF">GOP47_0018929</name>
</gene>
<evidence type="ECO:0000256" key="4">
    <source>
        <dbReference type="SAM" id="MobiDB-lite"/>
    </source>
</evidence>
<dbReference type="PANTHER" id="PTHR13068">
    <property type="entry name" value="CGI-12 PROTEIN-RELATED"/>
    <property type="match status" value="1"/>
</dbReference>
<dbReference type="InterPro" id="IPR038538">
    <property type="entry name" value="MTERF_sf"/>
</dbReference>
<dbReference type="SMART" id="SM00733">
    <property type="entry name" value="Mterf"/>
    <property type="match status" value="7"/>
</dbReference>
<sequence length="569" mass="64158">MMELWATREVGIEEAIECTQGDDERVPVTLELASRGEISDSRNANLLNVELTPMLAFASPLYGVPRLLSHGAHLQRRPDSHLLVFDSDDDEDADELTLFDKLEDYADAKKNLPSKLPLLSPTTAEKLPESSVPSVPHRKNTLKLANVPGTLESSKTKVLDAKERGGSLRSINSRSVRNNGRNHLSGLSESTWEEKAYEFIRKKKLKESLAGTQQITRAPERMKAVVPPPECIKTRIPQKGLVAGLELEEKCQPVVEYLLSVGLDESTLQRIGRRRKACFNVKINKVKERVGYLMSLGIKNEDIGKVITRHPQVLEYTVDRMMKPRVEYLQSIGVPEARLGRVLTVSPSLLRCSLAGTLKRRVRFLVEEVGVTEGDVPKIVLLSPQILTQSITDSLRPRINFLLKKVGLSQERVAKMITKHPQLLHYSIKNGIQPRIDFLRSIGLSDNDIAVVLSRSSQVLSLSVEKSLKPKCDYLTKELKCGLQTIVSFPAYLSLSLEQRIQPRHEFLKFLGKLPSGRFPMCALAVTDQEFCERWAKSTVEEYYSFRQSLRLSHFAKQFAKKNRLQFGK</sequence>
<dbReference type="Gene3D" id="1.25.70.10">
    <property type="entry name" value="Transcription termination factor 3, mitochondrial"/>
    <property type="match status" value="1"/>
</dbReference>
<dbReference type="AlphaFoldDB" id="A0A9D4UEB5"/>
<proteinExistence type="inferred from homology"/>
<accession>A0A9D4UEB5</accession>
<organism evidence="5 6">
    <name type="scientific">Adiantum capillus-veneris</name>
    <name type="common">Maidenhair fern</name>
    <dbReference type="NCBI Taxonomy" id="13818"/>
    <lineage>
        <taxon>Eukaryota</taxon>
        <taxon>Viridiplantae</taxon>
        <taxon>Streptophyta</taxon>
        <taxon>Embryophyta</taxon>
        <taxon>Tracheophyta</taxon>
        <taxon>Polypodiopsida</taxon>
        <taxon>Polypodiidae</taxon>
        <taxon>Polypodiales</taxon>
        <taxon>Pteridineae</taxon>
        <taxon>Pteridaceae</taxon>
        <taxon>Vittarioideae</taxon>
        <taxon>Adiantum</taxon>
    </lineage>
</organism>
<evidence type="ECO:0000256" key="2">
    <source>
        <dbReference type="ARBA" id="ARBA00022472"/>
    </source>
</evidence>
<dbReference type="EMBL" id="JABFUD020000018">
    <property type="protein sequence ID" value="KAI5066305.1"/>
    <property type="molecule type" value="Genomic_DNA"/>
</dbReference>
<evidence type="ECO:0000313" key="6">
    <source>
        <dbReference type="Proteomes" id="UP000886520"/>
    </source>
</evidence>
<dbReference type="PANTHER" id="PTHR13068:SF151">
    <property type="entry name" value="TRANSCRIPTION TERMINATION FACTOR MTERF9, CHLOROPLASTIC"/>
    <property type="match status" value="1"/>
</dbReference>